<keyword evidence="4" id="KW-1185">Reference proteome</keyword>
<reference evidence="4 5" key="1">
    <citation type="submission" date="2016-06" db="EMBL/GenBank/DDBJ databases">
        <title>Complete genome sequences of Bordetella bronchialis and Bordetella flabilis.</title>
        <authorList>
            <person name="LiPuma J.J."/>
            <person name="Spilker T."/>
        </authorList>
    </citation>
    <scope>NUCLEOTIDE SEQUENCE [LARGE SCALE GENOMIC DNA]</scope>
    <source>
        <strain evidence="3 5">AU17976</strain>
        <strain evidence="2 4">AU3182</strain>
    </source>
</reference>
<dbReference type="EMBL" id="CP016171">
    <property type="protein sequence ID" value="ANN73632.1"/>
    <property type="molecule type" value="Genomic_DNA"/>
</dbReference>
<feature type="region of interest" description="Disordered" evidence="1">
    <location>
        <begin position="48"/>
        <end position="72"/>
    </location>
</feature>
<dbReference type="KEGG" id="bbro:BAU06_21245"/>
<sequence>MEHSCKVVRRTNVRHGFARAGPDDLEECALGGKVLRVAGLKHVRQKPRPVRSYEAEAGMHTPAPAAEADGCQ</sequence>
<dbReference type="Proteomes" id="UP000091897">
    <property type="component" value="Chromosome"/>
</dbReference>
<evidence type="ECO:0000313" key="4">
    <source>
        <dbReference type="Proteomes" id="UP000091897"/>
    </source>
</evidence>
<evidence type="ECO:0000313" key="5">
    <source>
        <dbReference type="Proteomes" id="UP000092213"/>
    </source>
</evidence>
<organism evidence="3 5">
    <name type="scientific">Bordetella bronchialis</name>
    <dbReference type="NCBI Taxonomy" id="463025"/>
    <lineage>
        <taxon>Bacteria</taxon>
        <taxon>Pseudomonadati</taxon>
        <taxon>Pseudomonadota</taxon>
        <taxon>Betaproteobacteria</taxon>
        <taxon>Burkholderiales</taxon>
        <taxon>Alcaligenaceae</taxon>
        <taxon>Bordetella</taxon>
    </lineage>
</organism>
<accession>A0A193G0V2</accession>
<name>A0A193G0V2_9BORD</name>
<evidence type="ECO:0000313" key="2">
    <source>
        <dbReference type="EMBL" id="ANN68491.1"/>
    </source>
</evidence>
<dbReference type="EMBL" id="CP016170">
    <property type="protein sequence ID" value="ANN68491.1"/>
    <property type="molecule type" value="Genomic_DNA"/>
</dbReference>
<dbReference type="AlphaFoldDB" id="A0A193G0V2"/>
<gene>
    <name evidence="2" type="ORF">BAU06_21245</name>
    <name evidence="3" type="ORF">BAU08_21785</name>
</gene>
<evidence type="ECO:0000313" key="3">
    <source>
        <dbReference type="EMBL" id="ANN73632.1"/>
    </source>
</evidence>
<evidence type="ECO:0000256" key="1">
    <source>
        <dbReference type="SAM" id="MobiDB-lite"/>
    </source>
</evidence>
<dbReference type="Proteomes" id="UP000092213">
    <property type="component" value="Chromosome"/>
</dbReference>
<protein>
    <submittedName>
        <fullName evidence="3">Uncharacterized protein</fullName>
    </submittedName>
</protein>
<proteinExistence type="predicted"/>